<keyword evidence="3" id="KW-0479">Metal-binding</keyword>
<evidence type="ECO:0000256" key="1">
    <source>
        <dbReference type="ARBA" id="ARBA00001965"/>
    </source>
</evidence>
<evidence type="ECO:0000256" key="6">
    <source>
        <dbReference type="ARBA" id="ARBA00023004"/>
    </source>
</evidence>
<dbReference type="InterPro" id="IPR000627">
    <property type="entry name" value="Intradiol_dOase_C"/>
</dbReference>
<keyword evidence="9" id="KW-1185">Reference proteome</keyword>
<gene>
    <name evidence="8" type="primary">chqB</name>
    <name evidence="8" type="ORF">DSM104329_04997</name>
</gene>
<keyword evidence="4" id="KW-0223">Dioxygenase</keyword>
<dbReference type="GO" id="GO:0018576">
    <property type="term" value="F:catechol 1,2-dioxygenase activity"/>
    <property type="evidence" value="ECO:0007669"/>
    <property type="project" value="InterPro"/>
</dbReference>
<evidence type="ECO:0000313" key="9">
    <source>
        <dbReference type="Proteomes" id="UP001162834"/>
    </source>
</evidence>
<dbReference type="InterPro" id="IPR050770">
    <property type="entry name" value="Intradiol_RC_Dioxygenase"/>
</dbReference>
<dbReference type="EMBL" id="CP087164">
    <property type="protein sequence ID" value="UGS38567.1"/>
    <property type="molecule type" value="Genomic_DNA"/>
</dbReference>
<proteinExistence type="inferred from homology"/>
<dbReference type="Pfam" id="PF04444">
    <property type="entry name" value="Dioxygenase_N"/>
    <property type="match status" value="1"/>
</dbReference>
<dbReference type="InterPro" id="IPR039390">
    <property type="entry name" value="1_2-HQD/HQD"/>
</dbReference>
<dbReference type="PANTHER" id="PTHR33711">
    <property type="entry name" value="DIOXYGENASE, PUTATIVE (AFU_ORTHOLOGUE AFUA_2G02910)-RELATED"/>
    <property type="match status" value="1"/>
</dbReference>
<dbReference type="GO" id="GO:0047074">
    <property type="term" value="F:4-hydroxycatechol 1,2-dioxygenase activity"/>
    <property type="evidence" value="ECO:0007669"/>
    <property type="project" value="UniProtKB-EC"/>
</dbReference>
<evidence type="ECO:0000256" key="4">
    <source>
        <dbReference type="ARBA" id="ARBA00022964"/>
    </source>
</evidence>
<feature type="domain" description="Intradiol ring-cleavage dioxygenases" evidence="7">
    <location>
        <begin position="135"/>
        <end position="163"/>
    </location>
</feature>
<keyword evidence="6" id="KW-0408">Iron</keyword>
<dbReference type="Proteomes" id="UP001162834">
    <property type="component" value="Chromosome"/>
</dbReference>
<protein>
    <submittedName>
        <fullName evidence="8">Hydroxyquinol 1,2-dioxygenase</fullName>
        <ecNumber evidence="8">1.13.11.37</ecNumber>
    </submittedName>
</protein>
<organism evidence="8 9">
    <name type="scientific">Capillimicrobium parvum</name>
    <dbReference type="NCBI Taxonomy" id="2884022"/>
    <lineage>
        <taxon>Bacteria</taxon>
        <taxon>Bacillati</taxon>
        <taxon>Actinomycetota</taxon>
        <taxon>Thermoleophilia</taxon>
        <taxon>Solirubrobacterales</taxon>
        <taxon>Capillimicrobiaceae</taxon>
        <taxon>Capillimicrobium</taxon>
    </lineage>
</organism>
<name>A0A9E6Y1P0_9ACTN</name>
<evidence type="ECO:0000256" key="3">
    <source>
        <dbReference type="ARBA" id="ARBA00022723"/>
    </source>
</evidence>
<dbReference type="EC" id="1.13.11.37" evidence="8"/>
<dbReference type="GO" id="GO:0009712">
    <property type="term" value="P:catechol-containing compound metabolic process"/>
    <property type="evidence" value="ECO:0007669"/>
    <property type="project" value="InterPro"/>
</dbReference>
<dbReference type="KEGG" id="sbae:DSM104329_04997"/>
<sequence>MTEQAERRNLSDTELTDAVLTSFATSGDARFRRIAESLVRHLHAFAADVQLTEEEWFAGIDFLTRTGHITDDKRQEVVLLSDVLGLSMQVIGINHRHPGGATESTVFGPFFVAGSPAFANGDDIAAGAPGQPCWMQGRVVSTDGTPIPDALIEVWQADEDGFYDVQIADLDAVRGRGHLRSADDGRFWFWSVLPEAYPIPDDGPVGDLLKAAGRSPMRPAHVHFKIDAPGYATLITHVFVEGDQYLDTDAVFGVKSSLIAPFERHEGGSATPDGRELDGPWYSMQYDMVLAPAPAR</sequence>
<dbReference type="RefSeq" id="WP_259312587.1">
    <property type="nucleotide sequence ID" value="NZ_CP087164.1"/>
</dbReference>
<dbReference type="CDD" id="cd03461">
    <property type="entry name" value="1_2-HQD"/>
    <property type="match status" value="1"/>
</dbReference>
<dbReference type="GO" id="GO:0008199">
    <property type="term" value="F:ferric iron binding"/>
    <property type="evidence" value="ECO:0007669"/>
    <property type="project" value="InterPro"/>
</dbReference>
<dbReference type="Gene3D" id="2.60.130.10">
    <property type="entry name" value="Aromatic compound dioxygenase"/>
    <property type="match status" value="1"/>
</dbReference>
<dbReference type="Pfam" id="PF00775">
    <property type="entry name" value="Dioxygenase_C"/>
    <property type="match status" value="1"/>
</dbReference>
<dbReference type="PROSITE" id="PS00083">
    <property type="entry name" value="INTRADIOL_DIOXYGENAS"/>
    <property type="match status" value="1"/>
</dbReference>
<reference evidence="8" key="1">
    <citation type="journal article" date="2022" name="Int. J. Syst. Evol. Microbiol.">
        <title>Pseudomonas aegrilactucae sp. nov. and Pseudomonas morbosilactucae sp. nov., pathogens causing bacterial rot of lettuce in Japan.</title>
        <authorList>
            <person name="Sawada H."/>
            <person name="Fujikawa T."/>
            <person name="Satou M."/>
        </authorList>
    </citation>
    <scope>NUCLEOTIDE SEQUENCE</scope>
    <source>
        <strain evidence="8">0166_1</strain>
    </source>
</reference>
<keyword evidence="5 8" id="KW-0560">Oxidoreductase</keyword>
<comment type="similarity">
    <text evidence="2">Belongs to the intradiol ring-cleavage dioxygenase family.</text>
</comment>
<dbReference type="InterPro" id="IPR007535">
    <property type="entry name" value="Catechol_dOase_N"/>
</dbReference>
<evidence type="ECO:0000259" key="7">
    <source>
        <dbReference type="PROSITE" id="PS00083"/>
    </source>
</evidence>
<dbReference type="SUPFAM" id="SSF49482">
    <property type="entry name" value="Aromatic compound dioxygenase"/>
    <property type="match status" value="1"/>
</dbReference>
<dbReference type="PANTHER" id="PTHR33711:SF7">
    <property type="entry name" value="INTRADIOL RING-CLEAVAGE DIOXYGENASES DOMAIN-CONTAINING PROTEIN-RELATED"/>
    <property type="match status" value="1"/>
</dbReference>
<accession>A0A9E6Y1P0</accession>
<comment type="cofactor">
    <cofactor evidence="1">
        <name>Fe(3+)</name>
        <dbReference type="ChEBI" id="CHEBI:29034"/>
    </cofactor>
</comment>
<dbReference type="InterPro" id="IPR015889">
    <property type="entry name" value="Intradiol_dOase_core"/>
</dbReference>
<evidence type="ECO:0000256" key="2">
    <source>
        <dbReference type="ARBA" id="ARBA00007825"/>
    </source>
</evidence>
<evidence type="ECO:0000256" key="5">
    <source>
        <dbReference type="ARBA" id="ARBA00023002"/>
    </source>
</evidence>
<dbReference type="AlphaFoldDB" id="A0A9E6Y1P0"/>
<evidence type="ECO:0000313" key="8">
    <source>
        <dbReference type="EMBL" id="UGS38567.1"/>
    </source>
</evidence>